<organism evidence="3 4">
    <name type="scientific">Erythrobacter dokdonensis DSW-74</name>
    <dbReference type="NCBI Taxonomy" id="1300349"/>
    <lineage>
        <taxon>Bacteria</taxon>
        <taxon>Pseudomonadati</taxon>
        <taxon>Pseudomonadota</taxon>
        <taxon>Alphaproteobacteria</taxon>
        <taxon>Sphingomonadales</taxon>
        <taxon>Erythrobacteraceae</taxon>
        <taxon>Erythrobacter/Porphyrobacter group</taxon>
        <taxon>Erythrobacter</taxon>
    </lineage>
</organism>
<feature type="signal peptide" evidence="2">
    <location>
        <begin position="1"/>
        <end position="25"/>
    </location>
</feature>
<proteinExistence type="predicted"/>
<name>A0A1A7BF94_9SPHN</name>
<dbReference type="InterPro" id="IPR018673">
    <property type="entry name" value="DUF2141"/>
</dbReference>
<dbReference type="RefSeq" id="WP_068863751.1">
    <property type="nucleotide sequence ID" value="NZ_LZYB01000003.1"/>
</dbReference>
<evidence type="ECO:0000256" key="2">
    <source>
        <dbReference type="SAM" id="SignalP"/>
    </source>
</evidence>
<keyword evidence="4" id="KW-1185">Reference proteome</keyword>
<comment type="caution">
    <text evidence="3">The sequence shown here is derived from an EMBL/GenBank/DDBJ whole genome shotgun (WGS) entry which is preliminary data.</text>
</comment>
<dbReference type="PATRIC" id="fig|1300349.4.peg.1563"/>
<evidence type="ECO:0000313" key="4">
    <source>
        <dbReference type="Proteomes" id="UP000092484"/>
    </source>
</evidence>
<keyword evidence="2" id="KW-0732">Signal</keyword>
<evidence type="ECO:0000256" key="1">
    <source>
        <dbReference type="SAM" id="MobiDB-lite"/>
    </source>
</evidence>
<dbReference type="EMBL" id="LZYB01000003">
    <property type="protein sequence ID" value="OBV11159.1"/>
    <property type="molecule type" value="Genomic_DNA"/>
</dbReference>
<dbReference type="Proteomes" id="UP000092484">
    <property type="component" value="Unassembled WGS sequence"/>
</dbReference>
<dbReference type="Pfam" id="PF09912">
    <property type="entry name" value="DUF2141"/>
    <property type="match status" value="1"/>
</dbReference>
<dbReference type="AlphaFoldDB" id="A0A1A7BF94"/>
<sequence length="168" mass="17489">MTRYRPKIAAAFGLVLLIQTPGLSAQDAAPPPPPPAAKIDPATGGLTANTTTLEINFVQIANPTGQIMLVLFDSKESYDSGATPVRAIAVPVMGETATATIPNVLHGRYGFKIVHDINGDGAMNTNPFGMPIEPFAFSNNAVGNMGPATWEAAAFDIAGPTAQTITIR</sequence>
<evidence type="ECO:0000313" key="3">
    <source>
        <dbReference type="EMBL" id="OBV11159.1"/>
    </source>
</evidence>
<dbReference type="STRING" id="1300349.I603_1567"/>
<feature type="region of interest" description="Disordered" evidence="1">
    <location>
        <begin position="24"/>
        <end position="44"/>
    </location>
</feature>
<reference evidence="3 4" key="1">
    <citation type="submission" date="2016-06" db="EMBL/GenBank/DDBJ databases">
        <title>Genome sequence of Porphyrobacter dokdonensis DSW-74.</title>
        <authorList>
            <person name="Kim J.F."/>
            <person name="Song J.Y."/>
        </authorList>
    </citation>
    <scope>NUCLEOTIDE SEQUENCE [LARGE SCALE GENOMIC DNA]</scope>
    <source>
        <strain evidence="3 4">DSW-74</strain>
    </source>
</reference>
<protein>
    <recommendedName>
        <fullName evidence="5">DUF2141 domain-containing protein</fullName>
    </recommendedName>
</protein>
<feature type="chain" id="PRO_5008354914" description="DUF2141 domain-containing protein" evidence="2">
    <location>
        <begin position="26"/>
        <end position="168"/>
    </location>
</feature>
<evidence type="ECO:0008006" key="5">
    <source>
        <dbReference type="Google" id="ProtNLM"/>
    </source>
</evidence>
<gene>
    <name evidence="3" type="ORF">I603_1567</name>
</gene>
<accession>A0A1A7BF94</accession>